<evidence type="ECO:0000313" key="2">
    <source>
        <dbReference type="EMBL" id="TFC16815.1"/>
    </source>
</evidence>
<dbReference type="AlphaFoldDB" id="A0A4R8WU33"/>
<dbReference type="OrthoDB" id="3837969at2"/>
<gene>
    <name evidence="2" type="ORF">E3O19_06710</name>
</gene>
<proteinExistence type="predicted"/>
<sequence length="644" mass="72248">MTRPTGASQREQAEEWMLTTFGQRMGDYLSELRTEPLGLAVVEVDRVLKVARVRQLLAGWRSEDVLSAAGRKPILDESAALSLILLQIRINRPTLITELAQTFLKLSPRQRAVLRLTHDGLDERVYERIWRALQRLIALVDEFPGRRDKVLTEAEYRKVKAARDPEQCRSRRIRMWTLANDLVHGSWLLLPEELRNRSDGNHAIDATFVPLQGKIGNPSSRNLEGNRRTANPDGGFYKREGSHGAVTHADARAFKKSDPGQKHKGRSIEKLSWGVEIEVARLTPNTPGEVDSFPLVTTALGFHIPGAITGEGLNLLNALALRQRKINFVIMDRAYSGAKFDEFQVPARRLGAKLVCDYKDEDLGVKAFDPRGFIQVSGTWYLDTLPGVLCNADRIINAVRKKHGEDAGKLAKAEAAHEKKSGQFKGSLRNPIENEEDQEELTLTIEAARKKYGSSASVLGRAETLYSQQVKRRELFRLKSKGRMSADGTRRYMIPTDAPGYELWKAKPLAHQGDSVLMKLPTGKDAETPNAGGLKHEQYYPYGSEQWRTTYGMRNGVESVNRNLKRSQYEDIANPDKRAVRGNTFSYIVVALASVVENMRQMLSFYKRKLAISSVTAKNRELPGTFWQTAGPAPIIVEDLQPPG</sequence>
<evidence type="ECO:0000313" key="3">
    <source>
        <dbReference type="Proteomes" id="UP000298412"/>
    </source>
</evidence>
<dbReference type="Proteomes" id="UP000298412">
    <property type="component" value="Unassembled WGS sequence"/>
</dbReference>
<feature type="region of interest" description="Disordered" evidence="1">
    <location>
        <begin position="215"/>
        <end position="236"/>
    </location>
</feature>
<evidence type="ECO:0000256" key="1">
    <source>
        <dbReference type="SAM" id="MobiDB-lite"/>
    </source>
</evidence>
<reference evidence="2 3" key="1">
    <citation type="submission" date="2019-03" db="EMBL/GenBank/DDBJ databases">
        <title>Genomics of glacier-inhabiting Cryobacterium strains.</title>
        <authorList>
            <person name="Liu Q."/>
            <person name="Xin Y.-H."/>
        </authorList>
    </citation>
    <scope>NUCLEOTIDE SEQUENCE [LARGE SCALE GENOMIC DNA]</scope>
    <source>
        <strain evidence="2 3">MDT1-3</strain>
    </source>
</reference>
<name>A0A4R8WU33_9MICO</name>
<accession>A0A4R8WU33</accession>
<organism evidence="2 3">
    <name type="scientific">Cryobacterium algoritolerans</name>
    <dbReference type="NCBI Taxonomy" id="1259184"/>
    <lineage>
        <taxon>Bacteria</taxon>
        <taxon>Bacillati</taxon>
        <taxon>Actinomycetota</taxon>
        <taxon>Actinomycetes</taxon>
        <taxon>Micrococcales</taxon>
        <taxon>Microbacteriaceae</taxon>
        <taxon>Cryobacterium</taxon>
    </lineage>
</organism>
<keyword evidence="3" id="KW-1185">Reference proteome</keyword>
<dbReference type="EMBL" id="SOFP01000035">
    <property type="protein sequence ID" value="TFC16815.1"/>
    <property type="molecule type" value="Genomic_DNA"/>
</dbReference>
<evidence type="ECO:0008006" key="4">
    <source>
        <dbReference type="Google" id="ProtNLM"/>
    </source>
</evidence>
<dbReference type="RefSeq" id="WP_134566385.1">
    <property type="nucleotide sequence ID" value="NZ_SOFP01000035.1"/>
</dbReference>
<comment type="caution">
    <text evidence="2">The sequence shown here is derived from an EMBL/GenBank/DDBJ whole genome shotgun (WGS) entry which is preliminary data.</text>
</comment>
<protein>
    <recommendedName>
        <fullName evidence="4">Transposase</fullName>
    </recommendedName>
</protein>